<evidence type="ECO:0000256" key="3">
    <source>
        <dbReference type="ARBA" id="ARBA00022833"/>
    </source>
</evidence>
<organism evidence="8 9">
    <name type="scientific">Rhamnusium bicolor</name>
    <dbReference type="NCBI Taxonomy" id="1586634"/>
    <lineage>
        <taxon>Eukaryota</taxon>
        <taxon>Metazoa</taxon>
        <taxon>Ecdysozoa</taxon>
        <taxon>Arthropoda</taxon>
        <taxon>Hexapoda</taxon>
        <taxon>Insecta</taxon>
        <taxon>Pterygota</taxon>
        <taxon>Neoptera</taxon>
        <taxon>Endopterygota</taxon>
        <taxon>Coleoptera</taxon>
        <taxon>Polyphaga</taxon>
        <taxon>Cucujiformia</taxon>
        <taxon>Chrysomeloidea</taxon>
        <taxon>Cerambycidae</taxon>
        <taxon>Lepturinae</taxon>
        <taxon>Rhagiini</taxon>
        <taxon>Rhamnusium</taxon>
    </lineage>
</organism>
<dbReference type="InterPro" id="IPR019787">
    <property type="entry name" value="Znf_PHD-finger"/>
</dbReference>
<dbReference type="InterPro" id="IPR011604">
    <property type="entry name" value="PDDEXK-like_dom_sf"/>
</dbReference>
<dbReference type="InterPro" id="IPR013083">
    <property type="entry name" value="Znf_RING/FYVE/PHD"/>
</dbReference>
<dbReference type="PROSITE" id="PS01359">
    <property type="entry name" value="ZF_PHD_1"/>
    <property type="match status" value="1"/>
</dbReference>
<evidence type="ECO:0000259" key="7">
    <source>
        <dbReference type="PROSITE" id="PS50966"/>
    </source>
</evidence>
<keyword evidence="2 4" id="KW-0863">Zinc-finger</keyword>
<dbReference type="PANTHER" id="PTHR47526">
    <property type="entry name" value="ATP-DEPENDENT DNA HELICASE"/>
    <property type="match status" value="1"/>
</dbReference>
<dbReference type="Gene3D" id="3.30.40.10">
    <property type="entry name" value="Zinc/RING finger domain, C3HC4 (zinc finger)"/>
    <property type="match status" value="1"/>
</dbReference>
<feature type="domain" description="PHD-type" evidence="6">
    <location>
        <begin position="525"/>
        <end position="575"/>
    </location>
</feature>
<feature type="region of interest" description="Disordered" evidence="5">
    <location>
        <begin position="481"/>
        <end position="510"/>
    </location>
</feature>
<dbReference type="CDD" id="cd22343">
    <property type="entry name" value="PDDEXK_lambda_exonuclease-like"/>
    <property type="match status" value="1"/>
</dbReference>
<dbReference type="GO" id="GO:0006281">
    <property type="term" value="P:DNA repair"/>
    <property type="evidence" value="ECO:0007669"/>
    <property type="project" value="UniProtKB-ARBA"/>
</dbReference>
<evidence type="ECO:0000256" key="5">
    <source>
        <dbReference type="SAM" id="MobiDB-lite"/>
    </source>
</evidence>
<dbReference type="SMART" id="SM00249">
    <property type="entry name" value="PHD"/>
    <property type="match status" value="1"/>
</dbReference>
<accession>A0AAV8ZTU0</accession>
<dbReference type="AlphaFoldDB" id="A0AAV8ZTU0"/>
<evidence type="ECO:0000256" key="4">
    <source>
        <dbReference type="PROSITE-ProRule" id="PRU00325"/>
    </source>
</evidence>
<dbReference type="GO" id="GO:0008270">
    <property type="term" value="F:zinc ion binding"/>
    <property type="evidence" value="ECO:0007669"/>
    <property type="project" value="UniProtKB-KW"/>
</dbReference>
<dbReference type="InterPro" id="IPR011335">
    <property type="entry name" value="Restrct_endonuc-II-like"/>
</dbReference>
<dbReference type="Gene3D" id="3.90.320.10">
    <property type="match status" value="1"/>
</dbReference>
<dbReference type="Pfam" id="PF09588">
    <property type="entry name" value="YqaJ"/>
    <property type="match status" value="1"/>
</dbReference>
<evidence type="ECO:0000259" key="6">
    <source>
        <dbReference type="PROSITE" id="PS50016"/>
    </source>
</evidence>
<dbReference type="SUPFAM" id="SSF52980">
    <property type="entry name" value="Restriction endonuclease-like"/>
    <property type="match status" value="1"/>
</dbReference>
<dbReference type="EMBL" id="JANEYF010000465">
    <property type="protein sequence ID" value="KAJ8969772.1"/>
    <property type="molecule type" value="Genomic_DNA"/>
</dbReference>
<comment type="caution">
    <text evidence="8">The sequence shown here is derived from an EMBL/GenBank/DDBJ whole genome shotgun (WGS) entry which is preliminary data.</text>
</comment>
<proteinExistence type="predicted"/>
<dbReference type="InterPro" id="IPR001965">
    <property type="entry name" value="Znf_PHD"/>
</dbReference>
<evidence type="ECO:0000256" key="1">
    <source>
        <dbReference type="ARBA" id="ARBA00022723"/>
    </source>
</evidence>
<evidence type="ECO:0000313" key="8">
    <source>
        <dbReference type="EMBL" id="KAJ8969772.1"/>
    </source>
</evidence>
<dbReference type="InterPro" id="IPR019080">
    <property type="entry name" value="YqaJ_viral_recombinase"/>
</dbReference>
<sequence length="575" mass="65812">MNLSSYYAQLDGTHQERYLSKISLLGIDPYLIKLEDCSTELSDFPKILYPDIVIYLVHTKSAFTMEEMKAYKSLEAYNQAVCGWVKKICVKPFGSYILVLGKVMHSQRLHEKLLSPWIICKKEGSIISAHCDCVAGLGEVCTHVAAVLFSIDEAVRKLEDVTRTGVKAYWMPPSNKPVEPKLIYEMDLSSPKRKRLDENPVRIRDEEKMNIPSLSEKEKLNLLSNLEASGTVLHLVTKPFSERIGKEINKRKVFHILSFYKEDFEQKSLAELRQIGEQIKIKLQLEDCEAIETETKTQTKCKAWTFRSMMKETHKNFKIENMGLCISPKYPYFGASPDGIIYCDCCGTALLEIKCPYCARDSGIRDLIYKKSFMEVVGNKVTIKKDHEYFYQVQMQLALTKQKYCYLKKSEEAKKFFHKVILPEALGKYYTKLKNVPDAETVNKDVDDWEYFSDIDVYEEVITAEQEPKLTEMSTVKSLNIYDEPGPSKPVIQSEPSLSKPEPGPSKPVIQSENILSEPGPSKPTLYCICQKQDDHVTPMIACESEDCDIVWYHLKCVGLSTIPEEIWICNACNQ</sequence>
<keyword evidence="9" id="KW-1185">Reference proteome</keyword>
<feature type="domain" description="SWIM-type" evidence="7">
    <location>
        <begin position="116"/>
        <end position="152"/>
    </location>
</feature>
<dbReference type="PROSITE" id="PS50016">
    <property type="entry name" value="ZF_PHD_2"/>
    <property type="match status" value="1"/>
</dbReference>
<dbReference type="PANTHER" id="PTHR47526:SF4">
    <property type="entry name" value="SWIM-TYPE DOMAIN-CONTAINING PROTEIN"/>
    <property type="match status" value="1"/>
</dbReference>
<reference evidence="8" key="1">
    <citation type="journal article" date="2023" name="Insect Mol. Biol.">
        <title>Genome sequencing provides insights into the evolution of gene families encoding plant cell wall-degrading enzymes in longhorned beetles.</title>
        <authorList>
            <person name="Shin N.R."/>
            <person name="Okamura Y."/>
            <person name="Kirsch R."/>
            <person name="Pauchet Y."/>
        </authorList>
    </citation>
    <scope>NUCLEOTIDE SEQUENCE</scope>
    <source>
        <strain evidence="8">RBIC_L_NR</strain>
    </source>
</reference>
<evidence type="ECO:0000313" key="9">
    <source>
        <dbReference type="Proteomes" id="UP001162156"/>
    </source>
</evidence>
<dbReference type="InterPro" id="IPR011011">
    <property type="entry name" value="Znf_FYVE_PHD"/>
</dbReference>
<dbReference type="SUPFAM" id="SSF57903">
    <property type="entry name" value="FYVE/PHD zinc finger"/>
    <property type="match status" value="1"/>
</dbReference>
<evidence type="ECO:0000256" key="2">
    <source>
        <dbReference type="ARBA" id="ARBA00022771"/>
    </source>
</evidence>
<keyword evidence="3" id="KW-0862">Zinc</keyword>
<dbReference type="Proteomes" id="UP001162156">
    <property type="component" value="Unassembled WGS sequence"/>
</dbReference>
<protein>
    <submittedName>
        <fullName evidence="8">Uncharacterized protein</fullName>
    </submittedName>
</protein>
<dbReference type="PROSITE" id="PS50966">
    <property type="entry name" value="ZF_SWIM"/>
    <property type="match status" value="1"/>
</dbReference>
<dbReference type="InterPro" id="IPR007527">
    <property type="entry name" value="Znf_SWIM"/>
</dbReference>
<gene>
    <name evidence="8" type="ORF">NQ314_001609</name>
</gene>
<name>A0AAV8ZTU0_9CUCU</name>
<keyword evidence="1" id="KW-0479">Metal-binding</keyword>
<dbReference type="InterPro" id="IPR019786">
    <property type="entry name" value="Zinc_finger_PHD-type_CS"/>
</dbReference>